<keyword evidence="3" id="KW-1185">Reference proteome</keyword>
<dbReference type="GO" id="GO:0003729">
    <property type="term" value="F:mRNA binding"/>
    <property type="evidence" value="ECO:0007669"/>
    <property type="project" value="TreeGrafter"/>
</dbReference>
<comment type="caution">
    <text evidence="2">The sequence shown here is derived from an EMBL/GenBank/DDBJ whole genome shotgun (WGS) entry which is preliminary data.</text>
</comment>
<dbReference type="Gene3D" id="3.30.460.10">
    <property type="entry name" value="Beta Polymerase, domain 2"/>
    <property type="match status" value="1"/>
</dbReference>
<dbReference type="InterPro" id="IPR045862">
    <property type="entry name" value="Trf4-like"/>
</dbReference>
<dbReference type="AlphaFoldDB" id="A0A9W9I0I2"/>
<accession>A0A9W9I0I2</accession>
<dbReference type="PANTHER" id="PTHR23092">
    <property type="entry name" value="POLY(A) RNA POLYMERASE"/>
    <property type="match status" value="1"/>
</dbReference>
<feature type="compositionally biased region" description="Polar residues" evidence="1">
    <location>
        <begin position="105"/>
        <end position="118"/>
    </location>
</feature>
<feature type="region of interest" description="Disordered" evidence="1">
    <location>
        <begin position="62"/>
        <end position="125"/>
    </location>
</feature>
<dbReference type="GO" id="GO:1990817">
    <property type="term" value="F:poly(A) RNA polymerase activity"/>
    <property type="evidence" value="ECO:0007669"/>
    <property type="project" value="InterPro"/>
</dbReference>
<dbReference type="Gene3D" id="1.10.1410.10">
    <property type="match status" value="1"/>
</dbReference>
<name>A0A9W9I0I2_9EURO</name>
<reference evidence="2" key="2">
    <citation type="journal article" date="2023" name="IMA Fungus">
        <title>Comparative genomic study of the Penicillium genus elucidates a diverse pangenome and 15 lateral gene transfer events.</title>
        <authorList>
            <person name="Petersen C."/>
            <person name="Sorensen T."/>
            <person name="Nielsen M.R."/>
            <person name="Sondergaard T.E."/>
            <person name="Sorensen J.L."/>
            <person name="Fitzpatrick D.A."/>
            <person name="Frisvad J.C."/>
            <person name="Nielsen K.L."/>
        </authorList>
    </citation>
    <scope>NUCLEOTIDE SEQUENCE</scope>
    <source>
        <strain evidence="2">IBT 21917</strain>
    </source>
</reference>
<dbReference type="GO" id="GO:0031499">
    <property type="term" value="C:TRAMP complex"/>
    <property type="evidence" value="ECO:0007669"/>
    <property type="project" value="TreeGrafter"/>
</dbReference>
<dbReference type="EMBL" id="JAPQKO010000005">
    <property type="protein sequence ID" value="KAJ5162427.1"/>
    <property type="molecule type" value="Genomic_DNA"/>
</dbReference>
<dbReference type="InterPro" id="IPR043519">
    <property type="entry name" value="NT_sf"/>
</dbReference>
<dbReference type="SUPFAM" id="SSF81631">
    <property type="entry name" value="PAP/OAS1 substrate-binding domain"/>
    <property type="match status" value="1"/>
</dbReference>
<reference evidence="2" key="1">
    <citation type="submission" date="2022-11" db="EMBL/GenBank/DDBJ databases">
        <authorList>
            <person name="Petersen C."/>
        </authorList>
    </citation>
    <scope>NUCLEOTIDE SEQUENCE</scope>
    <source>
        <strain evidence="2">IBT 21917</strain>
    </source>
</reference>
<dbReference type="PANTHER" id="PTHR23092:SF50">
    <property type="entry name" value="MTF2-LIKE C-TERMINAL DOMAIN-CONTAINING PROTEIN"/>
    <property type="match status" value="1"/>
</dbReference>
<evidence type="ECO:0000256" key="1">
    <source>
        <dbReference type="SAM" id="MobiDB-lite"/>
    </source>
</evidence>
<evidence type="ECO:0000313" key="2">
    <source>
        <dbReference type="EMBL" id="KAJ5162427.1"/>
    </source>
</evidence>
<dbReference type="GO" id="GO:0005730">
    <property type="term" value="C:nucleolus"/>
    <property type="evidence" value="ECO:0007669"/>
    <property type="project" value="TreeGrafter"/>
</dbReference>
<evidence type="ECO:0008006" key="4">
    <source>
        <dbReference type="Google" id="ProtNLM"/>
    </source>
</evidence>
<proteinExistence type="predicted"/>
<protein>
    <recommendedName>
        <fullName evidence="4">Polynucleotide adenylyltransferase</fullName>
    </recommendedName>
</protein>
<sequence>MRLTGIQPSRLSVVPRRSRSVIPPSQDRDVFANSLEKTLAAHRSSNRARLIRKTYPRAPAAGLIRLEVPPENRPGYQPPQVSPSTLEKSVPKPSVARRRWRKQDSSNPSSPETRSTANGFPRDSKKLSDLRPWLSHLVAPDATGDAIVYLDAEIRALDDYLRPSSLQTNQVAQIGAEIASLLHQVSDAPRLFGSRRTGLAVAHSAVDFILPFQDRARSLSRARMPSATRPQAREAHGTFLRQAHALLRHSQAFGDHVHLNTKSQVLEGRHIPTGLPLRLSCAESVPAMTEYLQDCLVEYPTLRPLYVATRALLEARGLYGPAPGNIRSDALAMLVVAFLRMNHGRFPGPNRLGDQFLALLRLYGQDIDIQTIGVAVDPAGFFDAEVLLAPSDTVSTPAYLRGQRSLMRKKRTAAEKCNTSLSRGLCVQDPTHYLRNLGLSCTRAAELQRTFSDAYDLLRRTCDTWEGQRGSDSIFAAALRNRRPFSVSTN</sequence>
<dbReference type="Proteomes" id="UP001146351">
    <property type="component" value="Unassembled WGS sequence"/>
</dbReference>
<evidence type="ECO:0000313" key="3">
    <source>
        <dbReference type="Proteomes" id="UP001146351"/>
    </source>
</evidence>
<gene>
    <name evidence="2" type="ORF">N7492_007819</name>
</gene>
<dbReference type="OrthoDB" id="273917at2759"/>
<organism evidence="2 3">
    <name type="scientific">Penicillium capsulatum</name>
    <dbReference type="NCBI Taxonomy" id="69766"/>
    <lineage>
        <taxon>Eukaryota</taxon>
        <taxon>Fungi</taxon>
        <taxon>Dikarya</taxon>
        <taxon>Ascomycota</taxon>
        <taxon>Pezizomycotina</taxon>
        <taxon>Eurotiomycetes</taxon>
        <taxon>Eurotiomycetidae</taxon>
        <taxon>Eurotiales</taxon>
        <taxon>Aspergillaceae</taxon>
        <taxon>Penicillium</taxon>
    </lineage>
</organism>
<dbReference type="GO" id="GO:0031123">
    <property type="term" value="P:RNA 3'-end processing"/>
    <property type="evidence" value="ECO:0007669"/>
    <property type="project" value="TreeGrafter"/>
</dbReference>
<dbReference type="GO" id="GO:0043634">
    <property type="term" value="P:polyadenylation-dependent ncRNA catabolic process"/>
    <property type="evidence" value="ECO:0007669"/>
    <property type="project" value="TreeGrafter"/>
</dbReference>